<keyword evidence="2" id="KW-0732">Signal</keyword>
<sequence>MNKSVLTLFICTLFSAHHVNAGKAIDHSLQASKHSVLAVAEGVGSAVVVASAVVAIPIIIVGGTVAHSAQAIAETMQHQHHAPLTVTDITITVDPAPNKAIRSIHVKH</sequence>
<keyword evidence="1" id="KW-0472">Membrane</keyword>
<evidence type="ECO:0000313" key="4">
    <source>
        <dbReference type="Proteomes" id="UP001500359"/>
    </source>
</evidence>
<evidence type="ECO:0000256" key="1">
    <source>
        <dbReference type="SAM" id="Phobius"/>
    </source>
</evidence>
<keyword evidence="1" id="KW-1133">Transmembrane helix</keyword>
<evidence type="ECO:0000313" key="3">
    <source>
        <dbReference type="EMBL" id="GAA0854322.1"/>
    </source>
</evidence>
<name>A0ABN1LE59_9ALTE</name>
<feature type="transmembrane region" description="Helical" evidence="1">
    <location>
        <begin position="45"/>
        <end position="66"/>
    </location>
</feature>
<organism evidence="3 4">
    <name type="scientific">Aliiglaciecola litoralis</name>
    <dbReference type="NCBI Taxonomy" id="582857"/>
    <lineage>
        <taxon>Bacteria</taxon>
        <taxon>Pseudomonadati</taxon>
        <taxon>Pseudomonadota</taxon>
        <taxon>Gammaproteobacteria</taxon>
        <taxon>Alteromonadales</taxon>
        <taxon>Alteromonadaceae</taxon>
        <taxon>Aliiglaciecola</taxon>
    </lineage>
</organism>
<evidence type="ECO:0000256" key="2">
    <source>
        <dbReference type="SAM" id="SignalP"/>
    </source>
</evidence>
<gene>
    <name evidence="3" type="ORF">GCM10009114_09600</name>
</gene>
<keyword evidence="1" id="KW-0812">Transmembrane</keyword>
<dbReference type="EMBL" id="BAAAFD010000002">
    <property type="protein sequence ID" value="GAA0854322.1"/>
    <property type="molecule type" value="Genomic_DNA"/>
</dbReference>
<feature type="chain" id="PRO_5045665823" evidence="2">
    <location>
        <begin position="22"/>
        <end position="108"/>
    </location>
</feature>
<reference evidence="3 4" key="1">
    <citation type="journal article" date="2019" name="Int. J. Syst. Evol. Microbiol.">
        <title>The Global Catalogue of Microorganisms (GCM) 10K type strain sequencing project: providing services to taxonomists for standard genome sequencing and annotation.</title>
        <authorList>
            <consortium name="The Broad Institute Genomics Platform"/>
            <consortium name="The Broad Institute Genome Sequencing Center for Infectious Disease"/>
            <person name="Wu L."/>
            <person name="Ma J."/>
        </authorList>
    </citation>
    <scope>NUCLEOTIDE SEQUENCE [LARGE SCALE GENOMIC DNA]</scope>
    <source>
        <strain evidence="3 4">JCM 15896</strain>
    </source>
</reference>
<proteinExistence type="predicted"/>
<feature type="signal peptide" evidence="2">
    <location>
        <begin position="1"/>
        <end position="21"/>
    </location>
</feature>
<comment type="caution">
    <text evidence="3">The sequence shown here is derived from an EMBL/GenBank/DDBJ whole genome shotgun (WGS) entry which is preliminary data.</text>
</comment>
<protein>
    <submittedName>
        <fullName evidence="3">Uncharacterized protein</fullName>
    </submittedName>
</protein>
<keyword evidence="4" id="KW-1185">Reference proteome</keyword>
<dbReference type="Proteomes" id="UP001500359">
    <property type="component" value="Unassembled WGS sequence"/>
</dbReference>
<accession>A0ABN1LE59</accession>
<dbReference type="RefSeq" id="WP_343857068.1">
    <property type="nucleotide sequence ID" value="NZ_BAAAFD010000002.1"/>
</dbReference>